<comment type="caution">
    <text evidence="1">The sequence shown here is derived from an EMBL/GenBank/DDBJ whole genome shotgun (WGS) entry which is preliminary data.</text>
</comment>
<dbReference type="AlphaFoldDB" id="A0A5M9K4L4"/>
<name>A0A5M9K4L4_MONFR</name>
<protein>
    <submittedName>
        <fullName evidence="1">Uncharacterized protein</fullName>
    </submittedName>
</protein>
<evidence type="ECO:0000313" key="2">
    <source>
        <dbReference type="Proteomes" id="UP000322873"/>
    </source>
</evidence>
<dbReference type="VEuPathDB" id="FungiDB:MFRU_059g00200"/>
<accession>A0A5M9K4L4</accession>
<gene>
    <name evidence="1" type="ORF">EYC84_004948</name>
</gene>
<proteinExistence type="predicted"/>
<evidence type="ECO:0000313" key="1">
    <source>
        <dbReference type="EMBL" id="KAA8575860.1"/>
    </source>
</evidence>
<reference evidence="1 2" key="1">
    <citation type="submission" date="2019-06" db="EMBL/GenBank/DDBJ databases">
        <title>Genome Sequence of the Brown Rot Fungal Pathogen Monilinia fructicola.</title>
        <authorList>
            <person name="De Miccolis Angelini R.M."/>
            <person name="Landi L."/>
            <person name="Abate D."/>
            <person name="Pollastro S."/>
            <person name="Romanazzi G."/>
            <person name="Faretra F."/>
        </authorList>
    </citation>
    <scope>NUCLEOTIDE SEQUENCE [LARGE SCALE GENOMIC DNA]</scope>
    <source>
        <strain evidence="1 2">Mfrc123</strain>
    </source>
</reference>
<sequence>MEFNSPPVLPFIGNPFPLNDLSTLQGLVGRLCEEIGFATNVEVHDVKSGSKYNIILFTCLMTSYGAWPLTQRNYCVLRTSKVKHHASNWKDVEMGRLAAFHTYSLMPMPVPLLFAWDMTYDNCIQCSYIIQEQVHGQNLSEHYLRLNTIHNNDLRLEADEAEDYATLGLTLSAVIEHQEQAYHFSHYGTLQLGAGMVLKSSGVNGIIDRIPLHVKPFMQGGIAMRTNTKVIDFILELLNGQETQVRTALHENKYRKILDIALCLKNLEDENHPRIGPSHPSSGILTSTLARLW</sequence>
<organism evidence="1 2">
    <name type="scientific">Monilinia fructicola</name>
    <name type="common">Brown rot fungus</name>
    <name type="synonym">Ciboria fructicola</name>
    <dbReference type="NCBI Taxonomy" id="38448"/>
    <lineage>
        <taxon>Eukaryota</taxon>
        <taxon>Fungi</taxon>
        <taxon>Dikarya</taxon>
        <taxon>Ascomycota</taxon>
        <taxon>Pezizomycotina</taxon>
        <taxon>Leotiomycetes</taxon>
        <taxon>Helotiales</taxon>
        <taxon>Sclerotiniaceae</taxon>
        <taxon>Monilinia</taxon>
    </lineage>
</organism>
<keyword evidence="2" id="KW-1185">Reference proteome</keyword>
<dbReference type="Proteomes" id="UP000322873">
    <property type="component" value="Unassembled WGS sequence"/>
</dbReference>
<dbReference type="EMBL" id="VICG01000002">
    <property type="protein sequence ID" value="KAA8575860.1"/>
    <property type="molecule type" value="Genomic_DNA"/>
</dbReference>